<evidence type="ECO:0000313" key="2">
    <source>
        <dbReference type="EMBL" id="KLO09932.1"/>
    </source>
</evidence>
<keyword evidence="1" id="KW-0812">Transmembrane</keyword>
<dbReference type="InParanoid" id="A0A0H2REH0"/>
<keyword evidence="1" id="KW-1133">Transmembrane helix</keyword>
<proteinExistence type="predicted"/>
<name>A0A0H2REH0_9AGAM</name>
<keyword evidence="3" id="KW-1185">Reference proteome</keyword>
<feature type="transmembrane region" description="Helical" evidence="1">
    <location>
        <begin position="99"/>
        <end position="119"/>
    </location>
</feature>
<keyword evidence="1" id="KW-0472">Membrane</keyword>
<dbReference type="AlphaFoldDB" id="A0A0H2REH0"/>
<reference evidence="2 3" key="1">
    <citation type="submission" date="2015-04" db="EMBL/GenBank/DDBJ databases">
        <title>Complete genome sequence of Schizopora paradoxa KUC8140, a cosmopolitan wood degrader in East Asia.</title>
        <authorList>
            <consortium name="DOE Joint Genome Institute"/>
            <person name="Min B."/>
            <person name="Park H."/>
            <person name="Jang Y."/>
            <person name="Kim J.-J."/>
            <person name="Kim K.H."/>
            <person name="Pangilinan J."/>
            <person name="Lipzen A."/>
            <person name="Riley R."/>
            <person name="Grigoriev I.V."/>
            <person name="Spatafora J.W."/>
            <person name="Choi I.-G."/>
        </authorList>
    </citation>
    <scope>NUCLEOTIDE SEQUENCE [LARGE SCALE GENOMIC DNA]</scope>
    <source>
        <strain evidence="2 3">KUC8140</strain>
    </source>
</reference>
<organism evidence="2 3">
    <name type="scientific">Schizopora paradoxa</name>
    <dbReference type="NCBI Taxonomy" id="27342"/>
    <lineage>
        <taxon>Eukaryota</taxon>
        <taxon>Fungi</taxon>
        <taxon>Dikarya</taxon>
        <taxon>Basidiomycota</taxon>
        <taxon>Agaricomycotina</taxon>
        <taxon>Agaricomycetes</taxon>
        <taxon>Hymenochaetales</taxon>
        <taxon>Schizoporaceae</taxon>
        <taxon>Schizopora</taxon>
    </lineage>
</organism>
<evidence type="ECO:0000313" key="3">
    <source>
        <dbReference type="Proteomes" id="UP000053477"/>
    </source>
</evidence>
<dbReference type="EMBL" id="KQ086041">
    <property type="protein sequence ID" value="KLO09932.1"/>
    <property type="molecule type" value="Genomic_DNA"/>
</dbReference>
<protein>
    <submittedName>
        <fullName evidence="2">Uncharacterized protein</fullName>
    </submittedName>
</protein>
<sequence>MRETWVNLSRGGRWIFTLSVSGEEHAGQNTKNSVFMIYTGIDGTQSPNYEALLVEFTSTMNVGEKFQPSSSYCDRISTTATIRRDYSIRSSHQRRANSSVPLLHFLLLMLIGRMTPAILPVRKLYS</sequence>
<evidence type="ECO:0000256" key="1">
    <source>
        <dbReference type="SAM" id="Phobius"/>
    </source>
</evidence>
<dbReference type="Proteomes" id="UP000053477">
    <property type="component" value="Unassembled WGS sequence"/>
</dbReference>
<accession>A0A0H2REH0</accession>
<gene>
    <name evidence="2" type="ORF">SCHPADRAFT_544019</name>
</gene>